<sequence>MSLRDFERFLTFIPVFCLIILIFVLLLRFFQIYIAPHFALGSGSNSARSGNLQAHRFATHCPRNSSYDPYNRPMRQDEIPSNTPYPTQNVMPIPQQSHLPQNSRLIQKKLVDSLKYTISNAECNAHPPTKSSTTEFKINPKETRGL</sequence>
<dbReference type="EnsemblMetazoa" id="LLOJ007284-RA">
    <property type="protein sequence ID" value="LLOJ007284-PA"/>
    <property type="gene ID" value="LLOJ007284"/>
</dbReference>
<proteinExistence type="predicted"/>
<feature type="region of interest" description="Disordered" evidence="1">
    <location>
        <begin position="125"/>
        <end position="146"/>
    </location>
</feature>
<dbReference type="VEuPathDB" id="VectorBase:LLONM1_005887"/>
<evidence type="ECO:0000256" key="2">
    <source>
        <dbReference type="SAM" id="Phobius"/>
    </source>
</evidence>
<dbReference type="Proteomes" id="UP000092461">
    <property type="component" value="Unassembled WGS sequence"/>
</dbReference>
<keyword evidence="4" id="KW-1185">Reference proteome</keyword>
<dbReference type="EMBL" id="AJWK01024224">
    <property type="status" value="NOT_ANNOTATED_CDS"/>
    <property type="molecule type" value="Genomic_DNA"/>
</dbReference>
<protein>
    <submittedName>
        <fullName evidence="3">Uncharacterized protein</fullName>
    </submittedName>
</protein>
<dbReference type="AlphaFoldDB" id="A0A1B0CQY5"/>
<name>A0A1B0CQY5_LUTLO</name>
<keyword evidence="2" id="KW-0472">Membrane</keyword>
<feature type="region of interest" description="Disordered" evidence="1">
    <location>
        <begin position="64"/>
        <end position="98"/>
    </location>
</feature>
<keyword evidence="2" id="KW-1133">Transmembrane helix</keyword>
<dbReference type="VEuPathDB" id="VectorBase:LLOJ007284"/>
<dbReference type="EMBL" id="AJWK01024223">
    <property type="status" value="NOT_ANNOTATED_CDS"/>
    <property type="molecule type" value="Genomic_DNA"/>
</dbReference>
<evidence type="ECO:0000256" key="1">
    <source>
        <dbReference type="SAM" id="MobiDB-lite"/>
    </source>
</evidence>
<feature type="compositionally biased region" description="Polar residues" evidence="1">
    <location>
        <begin position="79"/>
        <end position="98"/>
    </location>
</feature>
<accession>A0A1B0CQY5</accession>
<reference evidence="3" key="1">
    <citation type="submission" date="2020-05" db="UniProtKB">
        <authorList>
            <consortium name="EnsemblMetazoa"/>
        </authorList>
    </citation>
    <scope>IDENTIFICATION</scope>
    <source>
        <strain evidence="3">Jacobina</strain>
    </source>
</reference>
<evidence type="ECO:0000313" key="4">
    <source>
        <dbReference type="Proteomes" id="UP000092461"/>
    </source>
</evidence>
<keyword evidence="2" id="KW-0812">Transmembrane</keyword>
<organism evidence="3 4">
    <name type="scientific">Lutzomyia longipalpis</name>
    <name type="common">Sand fly</name>
    <dbReference type="NCBI Taxonomy" id="7200"/>
    <lineage>
        <taxon>Eukaryota</taxon>
        <taxon>Metazoa</taxon>
        <taxon>Ecdysozoa</taxon>
        <taxon>Arthropoda</taxon>
        <taxon>Hexapoda</taxon>
        <taxon>Insecta</taxon>
        <taxon>Pterygota</taxon>
        <taxon>Neoptera</taxon>
        <taxon>Endopterygota</taxon>
        <taxon>Diptera</taxon>
        <taxon>Nematocera</taxon>
        <taxon>Psychodoidea</taxon>
        <taxon>Psychodidae</taxon>
        <taxon>Lutzomyia</taxon>
        <taxon>Lutzomyia</taxon>
    </lineage>
</organism>
<feature type="transmembrane region" description="Helical" evidence="2">
    <location>
        <begin position="12"/>
        <end position="30"/>
    </location>
</feature>
<evidence type="ECO:0000313" key="3">
    <source>
        <dbReference type="EnsemblMetazoa" id="LLOJ007284-PA"/>
    </source>
</evidence>